<dbReference type="InterPro" id="IPR011701">
    <property type="entry name" value="MFS"/>
</dbReference>
<feature type="transmembrane region" description="Helical" evidence="8">
    <location>
        <begin position="166"/>
        <end position="189"/>
    </location>
</feature>
<dbReference type="PROSITE" id="PS50850">
    <property type="entry name" value="MFS"/>
    <property type="match status" value="1"/>
</dbReference>
<feature type="transmembrane region" description="Helical" evidence="8">
    <location>
        <begin position="40"/>
        <end position="60"/>
    </location>
</feature>
<name>A0A014QCQ5_9BURK</name>
<dbReference type="SUPFAM" id="SSF103473">
    <property type="entry name" value="MFS general substrate transporter"/>
    <property type="match status" value="1"/>
</dbReference>
<feature type="transmembrane region" description="Helical" evidence="8">
    <location>
        <begin position="293"/>
        <end position="312"/>
    </location>
</feature>
<dbReference type="STRING" id="225991.MA05_16500"/>
<keyword evidence="5" id="KW-0769">Symport</keyword>
<proteinExistence type="predicted"/>
<evidence type="ECO:0000256" key="2">
    <source>
        <dbReference type="ARBA" id="ARBA00022448"/>
    </source>
</evidence>
<feature type="transmembrane region" description="Helical" evidence="8">
    <location>
        <begin position="347"/>
        <end position="367"/>
    </location>
</feature>
<feature type="transmembrane region" description="Helical" evidence="8">
    <location>
        <begin position="374"/>
        <end position="392"/>
    </location>
</feature>
<dbReference type="InterPro" id="IPR051084">
    <property type="entry name" value="H+-coupled_symporters"/>
</dbReference>
<keyword evidence="11" id="KW-1185">Reference proteome</keyword>
<keyword evidence="6 8" id="KW-1133">Transmembrane helix</keyword>
<evidence type="ECO:0000256" key="6">
    <source>
        <dbReference type="ARBA" id="ARBA00022989"/>
    </source>
</evidence>
<dbReference type="PATRIC" id="fig|1457173.3.peg.880"/>
<feature type="transmembrane region" description="Helical" evidence="8">
    <location>
        <begin position="72"/>
        <end position="90"/>
    </location>
</feature>
<comment type="caution">
    <text evidence="10">The sequence shown here is derived from an EMBL/GenBank/DDBJ whole genome shotgun (WGS) entry which is preliminary data.</text>
</comment>
<accession>A0A014QCQ5</accession>
<evidence type="ECO:0000313" key="10">
    <source>
        <dbReference type="EMBL" id="EXU80992.1"/>
    </source>
</evidence>
<evidence type="ECO:0000313" key="11">
    <source>
        <dbReference type="Proteomes" id="UP000020766"/>
    </source>
</evidence>
<evidence type="ECO:0000256" key="3">
    <source>
        <dbReference type="ARBA" id="ARBA00022475"/>
    </source>
</evidence>
<dbReference type="PANTHER" id="PTHR43528">
    <property type="entry name" value="ALPHA-KETOGLUTARATE PERMEASE"/>
    <property type="match status" value="1"/>
</dbReference>
<feature type="transmembrane region" description="Helical" evidence="8">
    <location>
        <begin position="125"/>
        <end position="145"/>
    </location>
</feature>
<keyword evidence="4 8" id="KW-0812">Transmembrane</keyword>
<dbReference type="InterPro" id="IPR036259">
    <property type="entry name" value="MFS_trans_sf"/>
</dbReference>
<dbReference type="EMBL" id="JBOK01000004">
    <property type="protein sequence ID" value="EXU80992.1"/>
    <property type="molecule type" value="Genomic_DNA"/>
</dbReference>
<evidence type="ECO:0000256" key="4">
    <source>
        <dbReference type="ARBA" id="ARBA00022692"/>
    </source>
</evidence>
<protein>
    <submittedName>
        <fullName evidence="10">MFS transporter</fullName>
    </submittedName>
</protein>
<gene>
    <name evidence="10" type="ORF">AX13_12765</name>
</gene>
<dbReference type="RefSeq" id="WP_051519358.1">
    <property type="nucleotide sequence ID" value="NZ_JBOK01000004.1"/>
</dbReference>
<dbReference type="Proteomes" id="UP000020766">
    <property type="component" value="Unassembled WGS sequence"/>
</dbReference>
<keyword evidence="3" id="KW-1003">Cell membrane</keyword>
<comment type="subcellular location">
    <subcellularLocation>
        <location evidence="1">Cell membrane</location>
        <topology evidence="1">Multi-pass membrane protein</topology>
    </subcellularLocation>
</comment>
<keyword evidence="7 8" id="KW-0472">Membrane</keyword>
<feature type="transmembrane region" description="Helical" evidence="8">
    <location>
        <begin position="102"/>
        <end position="119"/>
    </location>
</feature>
<feature type="transmembrane region" description="Helical" evidence="8">
    <location>
        <begin position="201"/>
        <end position="220"/>
    </location>
</feature>
<reference evidence="10 11" key="1">
    <citation type="submission" date="2014-01" db="EMBL/GenBank/DDBJ databases">
        <title>Interspecies Systems Biology Uncovers Metabolites Affecting C. elegans Gene Expression and Life History Traits.</title>
        <authorList>
            <person name="Watson E."/>
            <person name="Macneil L.T."/>
            <person name="Ritter A.D."/>
            <person name="Yilmaz L.S."/>
            <person name="Rosebrock A.P."/>
            <person name="Caudy A.A."/>
            <person name="Walhout A.J."/>
        </authorList>
    </citation>
    <scope>NUCLEOTIDE SEQUENCE [LARGE SCALE GENOMIC DNA]</scope>
    <source>
        <strain evidence="10 11">DA1877</strain>
    </source>
</reference>
<feature type="transmembrane region" description="Helical" evidence="8">
    <location>
        <begin position="412"/>
        <end position="432"/>
    </location>
</feature>
<dbReference type="GO" id="GO:0005886">
    <property type="term" value="C:plasma membrane"/>
    <property type="evidence" value="ECO:0007669"/>
    <property type="project" value="UniProtKB-SubCell"/>
</dbReference>
<feature type="transmembrane region" description="Helical" evidence="8">
    <location>
        <begin position="324"/>
        <end position="341"/>
    </location>
</feature>
<evidence type="ECO:0000256" key="1">
    <source>
        <dbReference type="ARBA" id="ARBA00004651"/>
    </source>
</evidence>
<feature type="domain" description="Major facilitator superfamily (MFS) profile" evidence="9">
    <location>
        <begin position="28"/>
        <end position="434"/>
    </location>
</feature>
<sequence>MSKHPNAQAHQVAGGAHHRPLNREDYKTLSLSALGGTLEFYDFVVFVFFANVIGALFFPADLPDWMRQLQTLGIFAAGYLARPLGGIIIAHYGDKIGRKKMFTLSIFLMAVPTLVIGLLPTYETLGIVAPLLLLLMRVLQGAAIGGEMPGAWVFVAEHSPARNYGLAIGTLTSGITGGIFLGSIFGVWLNSTYTQAEIHDWAWRMPFIVGGVLGLVSVYLRRFLHETPLFKDLQKRKAADVELPIKTILREHKQACWLVALMTWVLSTAVVVVVLMTPSYLQKVFHIAPADAMTANAVATVTLTLGCVFWGWLNDKIGTRWTMVLGWGGMAVTAYLFYLGLPGQDTLVARYALVGFFVGSISLLPIVGVRAFPVAVRFTGLSFAYNMAYAVFGGLTPMLVSVWQQVDVMAPAHYVAAMGVLGAAIGLFWPMASRGWQPKVQHG</sequence>
<evidence type="ECO:0000256" key="7">
    <source>
        <dbReference type="ARBA" id="ARBA00023136"/>
    </source>
</evidence>
<keyword evidence="2" id="KW-0813">Transport</keyword>
<evidence type="ECO:0000256" key="5">
    <source>
        <dbReference type="ARBA" id="ARBA00022847"/>
    </source>
</evidence>
<dbReference type="GO" id="GO:0015293">
    <property type="term" value="F:symporter activity"/>
    <property type="evidence" value="ECO:0007669"/>
    <property type="project" value="UniProtKB-KW"/>
</dbReference>
<dbReference type="Pfam" id="PF07690">
    <property type="entry name" value="MFS_1"/>
    <property type="match status" value="1"/>
</dbReference>
<evidence type="ECO:0000259" key="9">
    <source>
        <dbReference type="PROSITE" id="PS50850"/>
    </source>
</evidence>
<feature type="transmembrane region" description="Helical" evidence="8">
    <location>
        <begin position="255"/>
        <end position="281"/>
    </location>
</feature>
<dbReference type="PANTHER" id="PTHR43528:SF7">
    <property type="entry name" value="MFS TRANSPORTER"/>
    <property type="match status" value="1"/>
</dbReference>
<evidence type="ECO:0000256" key="8">
    <source>
        <dbReference type="SAM" id="Phobius"/>
    </source>
</evidence>
<dbReference type="AlphaFoldDB" id="A0A014QCQ5"/>
<dbReference type="InterPro" id="IPR020846">
    <property type="entry name" value="MFS_dom"/>
</dbReference>
<dbReference type="Gene3D" id="1.20.1250.20">
    <property type="entry name" value="MFS general substrate transporter like domains"/>
    <property type="match status" value="2"/>
</dbReference>
<organism evidence="10 11">
    <name type="scientific">Comamonas aquatica DA1877</name>
    <dbReference type="NCBI Taxonomy" id="1457173"/>
    <lineage>
        <taxon>Bacteria</taxon>
        <taxon>Pseudomonadati</taxon>
        <taxon>Pseudomonadota</taxon>
        <taxon>Betaproteobacteria</taxon>
        <taxon>Burkholderiales</taxon>
        <taxon>Comamonadaceae</taxon>
        <taxon>Comamonas</taxon>
    </lineage>
</organism>
<dbReference type="FunFam" id="1.20.1250.20:FF:000001">
    <property type="entry name" value="Dicarboxylate MFS transporter"/>
    <property type="match status" value="1"/>
</dbReference>